<dbReference type="Gene3D" id="3.40.190.150">
    <property type="entry name" value="Bordetella uptake gene, domain 1"/>
    <property type="match status" value="1"/>
</dbReference>
<gene>
    <name evidence="2" type="ORF">C6569_05395</name>
</gene>
<sequence length="346" mass="36369">MLTITGGHVWLCPSEEGDMMVITRRSLAAGLAASTVAAPLVRAQTGYPARVIRLVVPYTAGGPLDSAARVVAEGLGRRLGQSIVVENKTGASGMLGAAEVAKADPDGHTLLFTVTDTQVNAMLLFKRPLYDSLKDFTPVTMAFRAPIILAASAELTSTAPADLVTHFKANPAKASYGHWGLGGLGHLLGETFNRKLGLGLNAVPYRGENPAVTDLVARHISLATASVANTQQHIKGGALKAVAVSGNARTALLPNVPTFAEIGLTDPIFGMGIWLGLLAPGRTPPAIVERLAEETRAVITEPAVASRMQSLAYTSDALPPAEFRRRIEAELEIVGKVYADLAIEKQ</sequence>
<name>A0A2S0N8R6_9HYPH</name>
<dbReference type="Pfam" id="PF03401">
    <property type="entry name" value="TctC"/>
    <property type="match status" value="1"/>
</dbReference>
<dbReference type="PIRSF" id="PIRSF017082">
    <property type="entry name" value="YflP"/>
    <property type="match status" value="1"/>
</dbReference>
<proteinExistence type="inferred from homology"/>
<dbReference type="InterPro" id="IPR042100">
    <property type="entry name" value="Bug_dom1"/>
</dbReference>
<keyword evidence="3" id="KW-1185">Reference proteome</keyword>
<dbReference type="OrthoDB" id="7250553at2"/>
<evidence type="ECO:0000313" key="3">
    <source>
        <dbReference type="Proteomes" id="UP000237889"/>
    </source>
</evidence>
<reference evidence="2 3" key="1">
    <citation type="submission" date="2018-03" db="EMBL/GenBank/DDBJ databases">
        <title>Genome sequencing of Phreatobacter sp.</title>
        <authorList>
            <person name="Kim S.-J."/>
            <person name="Heo J."/>
            <person name="Kwon S.-W."/>
        </authorList>
    </citation>
    <scope>NUCLEOTIDE SEQUENCE [LARGE SCALE GENOMIC DNA]</scope>
    <source>
        <strain evidence="2 3">S-12</strain>
    </source>
</reference>
<organism evidence="2 3">
    <name type="scientific">Phreatobacter cathodiphilus</name>
    <dbReference type="NCBI Taxonomy" id="1868589"/>
    <lineage>
        <taxon>Bacteria</taxon>
        <taxon>Pseudomonadati</taxon>
        <taxon>Pseudomonadota</taxon>
        <taxon>Alphaproteobacteria</taxon>
        <taxon>Hyphomicrobiales</taxon>
        <taxon>Phreatobacteraceae</taxon>
        <taxon>Phreatobacter</taxon>
    </lineage>
</organism>
<protein>
    <submittedName>
        <fullName evidence="2">ABC transporter substrate-binding protein</fullName>
    </submittedName>
</protein>
<dbReference type="RefSeq" id="WP_106747872.1">
    <property type="nucleotide sequence ID" value="NZ_CP027668.1"/>
</dbReference>
<evidence type="ECO:0000313" key="2">
    <source>
        <dbReference type="EMBL" id="AVO44542.1"/>
    </source>
</evidence>
<accession>A0A2S0N8R6</accession>
<dbReference type="KEGG" id="phr:C6569_05395"/>
<dbReference type="Proteomes" id="UP000237889">
    <property type="component" value="Chromosome"/>
</dbReference>
<dbReference type="EMBL" id="CP027668">
    <property type="protein sequence ID" value="AVO44542.1"/>
    <property type="molecule type" value="Genomic_DNA"/>
</dbReference>
<dbReference type="InterPro" id="IPR005064">
    <property type="entry name" value="BUG"/>
</dbReference>
<dbReference type="PANTHER" id="PTHR42928">
    <property type="entry name" value="TRICARBOXYLATE-BINDING PROTEIN"/>
    <property type="match status" value="1"/>
</dbReference>
<evidence type="ECO:0000256" key="1">
    <source>
        <dbReference type="ARBA" id="ARBA00006987"/>
    </source>
</evidence>
<dbReference type="CDD" id="cd07012">
    <property type="entry name" value="PBP2_Bug_TTT"/>
    <property type="match status" value="1"/>
</dbReference>
<dbReference type="Gene3D" id="3.40.190.10">
    <property type="entry name" value="Periplasmic binding protein-like II"/>
    <property type="match status" value="1"/>
</dbReference>
<comment type="similarity">
    <text evidence="1">Belongs to the UPF0065 (bug) family.</text>
</comment>
<dbReference type="AlphaFoldDB" id="A0A2S0N8R6"/>
<dbReference type="PANTHER" id="PTHR42928:SF5">
    <property type="entry name" value="BLR1237 PROTEIN"/>
    <property type="match status" value="1"/>
</dbReference>